<dbReference type="KEGG" id="sapo:SAPIO_CDS6461"/>
<dbReference type="OrthoDB" id="4584703at2759"/>
<sequence length="760" mass="84818">MSTPTRFISVNGQAARAERTSEAKWAEHRAEICDLYERMLIESVVATMRTRHNFQATHRQYHYRLRNWGVKKYNTNTAVTTPTGNHTLEPTDATSSGEVDNSHNLPSDRGAEDTSKRRRSAVSFQSMSSAGDNQTRPLAKRGKMDTSPDHIAMGLAPTAEGTEPPRPGTPSSTCRLRVRDEVFSDISDQLPASHQKTLASLSPLDSETALPLPGVELNSTPITALPSEIVFLKAESEKFQKFLESAEALNAPAIPVPRIQEEALFLEANLMSPYGLKFMQNLLTVGPVRELDFNLPVDTFSRKDLESIKRAADYLAVLGFGEEAFELYTLLLKRYLSDSTYRDTSYWYLVTQSVRVAKKPAHVEIIHTFLLSQLDGIRSSQPAKLADLYQFMIDMFLAVCNRTRSPSEMKDYLARATACLRENPSIGEQGLPKGDRSLDLPFFRQVLRIAISCDLKNVKKFSLPTFDASLYPANKPRGQVTLEEIFIRRCPGPFEVGPDDIMHNPCEDVARSWATANGLFAALWDHWITSADKTHVWMTQTERRMGISPCELLLLISRCIHQVADHAWVFFGELKLFRDAVTSLSIEPDRLLALRVLKQYVSRHTIVTLPDFLLEAQRGAKSDTFSHLKKALGISFARLGQARSSRIPSIIYSPTDTAVAARDLDAATLLSSQASTTTSFNSFRKTKLAVERRLREPNGTAPDTSAESTAENSSGRFSLAGLSDLSDRFLESLRFSMNSVSKYSSIRESVGEEVDIGEMI</sequence>
<evidence type="ECO:0000313" key="3">
    <source>
        <dbReference type="EMBL" id="KEZ42046.1"/>
    </source>
</evidence>
<dbReference type="Pfam" id="PF14420">
    <property type="entry name" value="Clr5"/>
    <property type="match status" value="1"/>
</dbReference>
<accession>A0A084G3Y4</accession>
<dbReference type="GeneID" id="27725533"/>
<feature type="domain" description="Clr5" evidence="2">
    <location>
        <begin position="22"/>
        <end position="72"/>
    </location>
</feature>
<dbReference type="PANTHER" id="PTHR38788:SF3">
    <property type="entry name" value="CLR5 DOMAIN-CONTAINING PROTEIN"/>
    <property type="match status" value="1"/>
</dbReference>
<dbReference type="Proteomes" id="UP000028545">
    <property type="component" value="Unassembled WGS sequence"/>
</dbReference>
<dbReference type="AlphaFoldDB" id="A0A084G3Y4"/>
<dbReference type="InterPro" id="IPR025676">
    <property type="entry name" value="Clr5_dom"/>
</dbReference>
<dbReference type="VEuPathDB" id="FungiDB:SAPIO_CDS6461"/>
<evidence type="ECO:0000259" key="2">
    <source>
        <dbReference type="Pfam" id="PF14420"/>
    </source>
</evidence>
<reference evidence="3 4" key="1">
    <citation type="journal article" date="2014" name="Genome Announc.">
        <title>Draft genome sequence of the pathogenic fungus Scedosporium apiospermum.</title>
        <authorList>
            <person name="Vandeputte P."/>
            <person name="Ghamrawi S."/>
            <person name="Rechenmann M."/>
            <person name="Iltis A."/>
            <person name="Giraud S."/>
            <person name="Fleury M."/>
            <person name="Thornton C."/>
            <person name="Delhaes L."/>
            <person name="Meyer W."/>
            <person name="Papon N."/>
            <person name="Bouchara J.P."/>
        </authorList>
    </citation>
    <scope>NUCLEOTIDE SEQUENCE [LARGE SCALE GENOMIC DNA]</scope>
    <source>
        <strain evidence="3 4">IHEM 14462</strain>
    </source>
</reference>
<gene>
    <name evidence="3" type="ORF">SAPIO_CDS6461</name>
</gene>
<evidence type="ECO:0000256" key="1">
    <source>
        <dbReference type="SAM" id="MobiDB-lite"/>
    </source>
</evidence>
<dbReference type="HOGENOM" id="CLU_362907_0_0_1"/>
<dbReference type="EMBL" id="JOWA01000103">
    <property type="protein sequence ID" value="KEZ42046.1"/>
    <property type="molecule type" value="Genomic_DNA"/>
</dbReference>
<proteinExistence type="predicted"/>
<feature type="region of interest" description="Disordered" evidence="1">
    <location>
        <begin position="693"/>
        <end position="713"/>
    </location>
</feature>
<feature type="compositionally biased region" description="Polar residues" evidence="1">
    <location>
        <begin position="76"/>
        <end position="105"/>
    </location>
</feature>
<feature type="compositionally biased region" description="Polar residues" evidence="1">
    <location>
        <begin position="701"/>
        <end position="713"/>
    </location>
</feature>
<name>A0A084G3Y4_PSEDA</name>
<dbReference type="PANTHER" id="PTHR38788">
    <property type="entry name" value="CLR5 DOMAIN-CONTAINING PROTEIN"/>
    <property type="match status" value="1"/>
</dbReference>
<keyword evidence="4" id="KW-1185">Reference proteome</keyword>
<feature type="region of interest" description="Disordered" evidence="1">
    <location>
        <begin position="76"/>
        <end position="175"/>
    </location>
</feature>
<comment type="caution">
    <text evidence="3">The sequence shown here is derived from an EMBL/GenBank/DDBJ whole genome shotgun (WGS) entry which is preliminary data.</text>
</comment>
<protein>
    <recommendedName>
        <fullName evidence="2">Clr5 domain-containing protein</fullName>
    </recommendedName>
</protein>
<organism evidence="3 4">
    <name type="scientific">Pseudallescheria apiosperma</name>
    <name type="common">Scedosporium apiospermum</name>
    <dbReference type="NCBI Taxonomy" id="563466"/>
    <lineage>
        <taxon>Eukaryota</taxon>
        <taxon>Fungi</taxon>
        <taxon>Dikarya</taxon>
        <taxon>Ascomycota</taxon>
        <taxon>Pezizomycotina</taxon>
        <taxon>Sordariomycetes</taxon>
        <taxon>Hypocreomycetidae</taxon>
        <taxon>Microascales</taxon>
        <taxon>Microascaceae</taxon>
        <taxon>Scedosporium</taxon>
    </lineage>
</organism>
<feature type="compositionally biased region" description="Polar residues" evidence="1">
    <location>
        <begin position="122"/>
        <end position="136"/>
    </location>
</feature>
<evidence type="ECO:0000313" key="4">
    <source>
        <dbReference type="Proteomes" id="UP000028545"/>
    </source>
</evidence>
<dbReference type="RefSeq" id="XP_016641845.1">
    <property type="nucleotide sequence ID" value="XM_016788554.1"/>
</dbReference>